<comment type="caution">
    <text evidence="1">The sequence shown here is derived from an EMBL/GenBank/DDBJ whole genome shotgun (WGS) entry which is preliminary data.</text>
</comment>
<proteinExistence type="predicted"/>
<evidence type="ECO:0000313" key="1">
    <source>
        <dbReference type="EMBL" id="MBA0862615.1"/>
    </source>
</evidence>
<protein>
    <submittedName>
        <fullName evidence="1">Uncharacterized protein</fullName>
    </submittedName>
</protein>
<dbReference type="AlphaFoldDB" id="A0A7J9LUY7"/>
<organism evidence="1 2">
    <name type="scientific">Gossypium schwendimanii</name>
    <name type="common">Cotton</name>
    <dbReference type="NCBI Taxonomy" id="34291"/>
    <lineage>
        <taxon>Eukaryota</taxon>
        <taxon>Viridiplantae</taxon>
        <taxon>Streptophyta</taxon>
        <taxon>Embryophyta</taxon>
        <taxon>Tracheophyta</taxon>
        <taxon>Spermatophyta</taxon>
        <taxon>Magnoliopsida</taxon>
        <taxon>eudicotyledons</taxon>
        <taxon>Gunneridae</taxon>
        <taxon>Pentapetalae</taxon>
        <taxon>rosids</taxon>
        <taxon>malvids</taxon>
        <taxon>Malvales</taxon>
        <taxon>Malvaceae</taxon>
        <taxon>Malvoideae</taxon>
        <taxon>Gossypium</taxon>
    </lineage>
</organism>
<evidence type="ECO:0000313" key="2">
    <source>
        <dbReference type="Proteomes" id="UP000593576"/>
    </source>
</evidence>
<accession>A0A7J9LUY7</accession>
<dbReference type="EMBL" id="JABFAF010000008">
    <property type="protein sequence ID" value="MBA0862615.1"/>
    <property type="molecule type" value="Genomic_DNA"/>
</dbReference>
<reference evidence="1 2" key="1">
    <citation type="journal article" date="2019" name="Genome Biol. Evol.">
        <title>Insights into the evolution of the New World diploid cottons (Gossypium, subgenus Houzingenia) based on genome sequencing.</title>
        <authorList>
            <person name="Grover C.E."/>
            <person name="Arick M.A. 2nd"/>
            <person name="Thrash A."/>
            <person name="Conover J.L."/>
            <person name="Sanders W.S."/>
            <person name="Peterson D.G."/>
            <person name="Frelichowski J.E."/>
            <person name="Scheffler J.A."/>
            <person name="Scheffler B.E."/>
            <person name="Wendel J.F."/>
        </authorList>
    </citation>
    <scope>NUCLEOTIDE SEQUENCE [LARGE SCALE GENOMIC DNA]</scope>
    <source>
        <strain evidence="1">1</strain>
        <tissue evidence="1">Leaf</tissue>
    </source>
</reference>
<name>A0A7J9LUY7_GOSSC</name>
<dbReference type="OrthoDB" id="585237at2759"/>
<dbReference type="Proteomes" id="UP000593576">
    <property type="component" value="Unassembled WGS sequence"/>
</dbReference>
<gene>
    <name evidence="1" type="ORF">Goshw_010740</name>
</gene>
<sequence length="56" mass="6518">MVESVRGRRGSGLPCGRCQRFESAYLQLGEVQMRKSLRWIPRHPKMRKGIVSDEML</sequence>
<keyword evidence="2" id="KW-1185">Reference proteome</keyword>